<keyword evidence="2" id="KW-1003">Cell membrane</keyword>
<keyword evidence="5 6" id="KW-0472">Membrane</keyword>
<comment type="subcellular location">
    <subcellularLocation>
        <location evidence="1">Cell membrane</location>
        <topology evidence="1">Multi-pass membrane protein</topology>
    </subcellularLocation>
</comment>
<dbReference type="Pfam" id="PF06580">
    <property type="entry name" value="His_kinase"/>
    <property type="match status" value="1"/>
</dbReference>
<keyword evidence="8" id="KW-0808">Transferase</keyword>
<accession>A0ABS4IUJ1</accession>
<dbReference type="PANTHER" id="PTHR34220">
    <property type="entry name" value="SENSOR HISTIDINE KINASE YPDA"/>
    <property type="match status" value="1"/>
</dbReference>
<evidence type="ECO:0000256" key="4">
    <source>
        <dbReference type="ARBA" id="ARBA00022989"/>
    </source>
</evidence>
<comment type="caution">
    <text evidence="8">The sequence shown here is derived from an EMBL/GenBank/DDBJ whole genome shotgun (WGS) entry which is preliminary data.</text>
</comment>
<organism evidence="8 9">
    <name type="scientific">Paenibacillus eucommiae</name>
    <dbReference type="NCBI Taxonomy" id="1355755"/>
    <lineage>
        <taxon>Bacteria</taxon>
        <taxon>Bacillati</taxon>
        <taxon>Bacillota</taxon>
        <taxon>Bacilli</taxon>
        <taxon>Bacillales</taxon>
        <taxon>Paenibacillaceae</taxon>
        <taxon>Paenibacillus</taxon>
    </lineage>
</organism>
<dbReference type="InterPro" id="IPR050640">
    <property type="entry name" value="Bact_2-comp_sensor_kinase"/>
</dbReference>
<dbReference type="GO" id="GO:0004673">
    <property type="term" value="F:protein histidine kinase activity"/>
    <property type="evidence" value="ECO:0007669"/>
    <property type="project" value="UniProtKB-EC"/>
</dbReference>
<dbReference type="RefSeq" id="WP_209971027.1">
    <property type="nucleotide sequence ID" value="NZ_JAGGLB010000004.1"/>
</dbReference>
<reference evidence="8 9" key="1">
    <citation type="submission" date="2021-03" db="EMBL/GenBank/DDBJ databases">
        <title>Genomic Encyclopedia of Type Strains, Phase IV (KMG-IV): sequencing the most valuable type-strain genomes for metagenomic binning, comparative biology and taxonomic classification.</title>
        <authorList>
            <person name="Goeker M."/>
        </authorList>
    </citation>
    <scope>NUCLEOTIDE SEQUENCE [LARGE SCALE GENOMIC DNA]</scope>
    <source>
        <strain evidence="8 9">DSM 26048</strain>
    </source>
</reference>
<gene>
    <name evidence="8" type="ORF">J2Z66_001837</name>
</gene>
<dbReference type="EC" id="2.7.13.3" evidence="8"/>
<evidence type="ECO:0000259" key="7">
    <source>
        <dbReference type="SMART" id="SM00387"/>
    </source>
</evidence>
<keyword evidence="9" id="KW-1185">Reference proteome</keyword>
<evidence type="ECO:0000256" key="6">
    <source>
        <dbReference type="SAM" id="Phobius"/>
    </source>
</evidence>
<dbReference type="InterPro" id="IPR010559">
    <property type="entry name" value="Sig_transdc_His_kin_internal"/>
</dbReference>
<evidence type="ECO:0000256" key="1">
    <source>
        <dbReference type="ARBA" id="ARBA00004651"/>
    </source>
</evidence>
<evidence type="ECO:0000256" key="2">
    <source>
        <dbReference type="ARBA" id="ARBA00022475"/>
    </source>
</evidence>
<evidence type="ECO:0000256" key="3">
    <source>
        <dbReference type="ARBA" id="ARBA00022692"/>
    </source>
</evidence>
<dbReference type="Pfam" id="PF02518">
    <property type="entry name" value="HATPase_c"/>
    <property type="match status" value="1"/>
</dbReference>
<keyword evidence="3 6" id="KW-0812">Transmembrane</keyword>
<evidence type="ECO:0000256" key="5">
    <source>
        <dbReference type="ARBA" id="ARBA00023136"/>
    </source>
</evidence>
<dbReference type="InterPro" id="IPR036890">
    <property type="entry name" value="HATPase_C_sf"/>
</dbReference>
<dbReference type="EMBL" id="JAGGLB010000004">
    <property type="protein sequence ID" value="MBP1990239.1"/>
    <property type="molecule type" value="Genomic_DNA"/>
</dbReference>
<proteinExistence type="predicted"/>
<dbReference type="Proteomes" id="UP001519287">
    <property type="component" value="Unassembled WGS sequence"/>
</dbReference>
<dbReference type="SUPFAM" id="SSF55874">
    <property type="entry name" value="ATPase domain of HSP90 chaperone/DNA topoisomerase II/histidine kinase"/>
    <property type="match status" value="1"/>
</dbReference>
<dbReference type="InterPro" id="IPR033479">
    <property type="entry name" value="dCache_1"/>
</dbReference>
<dbReference type="Gene3D" id="3.30.450.20">
    <property type="entry name" value="PAS domain"/>
    <property type="match status" value="1"/>
</dbReference>
<dbReference type="Pfam" id="PF02743">
    <property type="entry name" value="dCache_1"/>
    <property type="match status" value="1"/>
</dbReference>
<dbReference type="SMART" id="SM00387">
    <property type="entry name" value="HATPase_c"/>
    <property type="match status" value="1"/>
</dbReference>
<evidence type="ECO:0000313" key="8">
    <source>
        <dbReference type="EMBL" id="MBP1990239.1"/>
    </source>
</evidence>
<protein>
    <submittedName>
        <fullName evidence="8">Two-component system sensor histidine kinase YesM</fullName>
        <ecNumber evidence="8">2.7.13.3</ecNumber>
    </submittedName>
</protein>
<feature type="transmembrane region" description="Helical" evidence="6">
    <location>
        <begin position="12"/>
        <end position="30"/>
    </location>
</feature>
<dbReference type="PANTHER" id="PTHR34220:SF7">
    <property type="entry name" value="SENSOR HISTIDINE KINASE YPDA"/>
    <property type="match status" value="1"/>
</dbReference>
<evidence type="ECO:0000313" key="9">
    <source>
        <dbReference type="Proteomes" id="UP001519287"/>
    </source>
</evidence>
<feature type="domain" description="Histidine kinase/HSP90-like ATPase" evidence="7">
    <location>
        <begin position="466"/>
        <end position="576"/>
    </location>
</feature>
<dbReference type="Gene3D" id="3.30.565.10">
    <property type="entry name" value="Histidine kinase-like ATPase, C-terminal domain"/>
    <property type="match status" value="1"/>
</dbReference>
<sequence length="576" mass="66228">MFLNKLKIRSRIFWLMLISLLFSSVFIFQFTRITVQRTVEDYMYNYVRLNQENIESSITFLVGEMNVLSARVLMNNSIHEVLDNSSLLKADKQDRLSGILNNMMINKNVVGDIVILTNEGDSYNYAMDLQVDRNLDPSFLKKVNQQKDPVWGNIKRDMNGYTYILMGRKYLDFNTGKDMGYLLIYIKERTLYDLFKNVVLTDWGYAFLVADDANIISYPDQAKVGTTIFDTESFIPDEGRDIGETTLGGKSVVLSSYKLQGNLQQYGMDWKIISVISNVELLQSINRIKVYSIIQQSLTILLTILIAFYVSKGIIKPIKRIKQKIMKFGNSKNLYQFLNNESDELWLLEKSFNDMVIRINELIARNNEEKDLQRALELTALQAQINPHFLYNTLDAIGWMAKVNKQKDIELMIIALATFFRNSLHSGEKYVSVKDEISIIKSYVSIEAMRFQGKFEINYEIDSEILELKVLKIILQPLVENAIKHGISQKRGKGHIWINGYREGSDLIFEINDDGAGFKPRSEEDLAIPPSYHGGGYGLRNVNERIRLEYGVGYGVEIKSEFGIKTTSSVKVRVIE</sequence>
<name>A0ABS4IUJ1_9BACL</name>
<keyword evidence="4 6" id="KW-1133">Transmembrane helix</keyword>
<keyword evidence="8" id="KW-0418">Kinase</keyword>
<dbReference type="InterPro" id="IPR003594">
    <property type="entry name" value="HATPase_dom"/>
</dbReference>